<name>A0ACC2PZM5_9HYME</name>
<sequence length="204" mass="22664">MDNEPANNKKPVPAHFDAKIDTNSPVALVSNAFEKLDNSPASVHDLDARSSPFLRPKRPVSSSRSSSGSRKSQDRKSTQQTAKKHKTEYTLEIVKSQLHPALAYLQENYPSPPISLENLEEFLFKSHGSPNVVEIARSYSDDLSATKDLLSDTRDHVEDRSLKGRLTKILKKIDNAILGKTVPDDDSSSMDEDYLDPINSFING</sequence>
<evidence type="ECO:0000313" key="2">
    <source>
        <dbReference type="Proteomes" id="UP001239111"/>
    </source>
</evidence>
<evidence type="ECO:0000313" key="1">
    <source>
        <dbReference type="EMBL" id="KAJ8687792.1"/>
    </source>
</evidence>
<dbReference type="Proteomes" id="UP001239111">
    <property type="component" value="Chromosome 1"/>
</dbReference>
<dbReference type="EMBL" id="CM056741">
    <property type="protein sequence ID" value="KAJ8687792.1"/>
    <property type="molecule type" value="Genomic_DNA"/>
</dbReference>
<keyword evidence="2" id="KW-1185">Reference proteome</keyword>
<organism evidence="1 2">
    <name type="scientific">Eretmocerus hayati</name>
    <dbReference type="NCBI Taxonomy" id="131215"/>
    <lineage>
        <taxon>Eukaryota</taxon>
        <taxon>Metazoa</taxon>
        <taxon>Ecdysozoa</taxon>
        <taxon>Arthropoda</taxon>
        <taxon>Hexapoda</taxon>
        <taxon>Insecta</taxon>
        <taxon>Pterygota</taxon>
        <taxon>Neoptera</taxon>
        <taxon>Endopterygota</taxon>
        <taxon>Hymenoptera</taxon>
        <taxon>Apocrita</taxon>
        <taxon>Proctotrupomorpha</taxon>
        <taxon>Chalcidoidea</taxon>
        <taxon>Aphelinidae</taxon>
        <taxon>Aphelininae</taxon>
        <taxon>Eretmocerus</taxon>
    </lineage>
</organism>
<comment type="caution">
    <text evidence="1">The sequence shown here is derived from an EMBL/GenBank/DDBJ whole genome shotgun (WGS) entry which is preliminary data.</text>
</comment>
<gene>
    <name evidence="1" type="ORF">QAD02_023586</name>
</gene>
<reference evidence="1" key="1">
    <citation type="submission" date="2023-04" db="EMBL/GenBank/DDBJ databases">
        <title>A chromosome-level genome assembly of the parasitoid wasp Eretmocerus hayati.</title>
        <authorList>
            <person name="Zhong Y."/>
            <person name="Liu S."/>
            <person name="Liu Y."/>
        </authorList>
    </citation>
    <scope>NUCLEOTIDE SEQUENCE</scope>
    <source>
        <strain evidence="1">ZJU_SS_LIU_2023</strain>
    </source>
</reference>
<proteinExistence type="predicted"/>
<protein>
    <submittedName>
        <fullName evidence="1">Uncharacterized protein</fullName>
    </submittedName>
</protein>
<accession>A0ACC2PZM5</accession>